<feature type="transmembrane region" description="Helical" evidence="1">
    <location>
        <begin position="167"/>
        <end position="184"/>
    </location>
</feature>
<protein>
    <submittedName>
        <fullName evidence="2">Uncharacterized protein</fullName>
    </submittedName>
</protein>
<feature type="transmembrane region" description="Helical" evidence="1">
    <location>
        <begin position="25"/>
        <end position="41"/>
    </location>
</feature>
<feature type="transmembrane region" description="Helical" evidence="1">
    <location>
        <begin position="95"/>
        <end position="114"/>
    </location>
</feature>
<feature type="transmembrane region" description="Helical" evidence="1">
    <location>
        <begin position="191"/>
        <end position="210"/>
    </location>
</feature>
<sequence>MSHGHALTAIWKTGSLLSSEWDYDLVGASAYIVAAAIDLILKSRTIARLGDQASQTNLLPALVCAERVVSLGTGSSLFTLTAAIVYGPYGPRQRPMVIASIPLIFALAASGFCLRAHNTISCPPPDRWCLRQGSFWPAGVGLPAATVIQRVSYTFETYYSEGYWLQFPIWSVGVLVGIAELSILTRIGPEAAFLGGILWIAFYSLLPFVFNTLFLLYLAGIWAVSWVVVWGPVFILAFFPQMRFFPPTNISMLVEMDQLAACSAVSCCGCSCDTHCTGYLSSEVSTN</sequence>
<feature type="transmembrane region" description="Helical" evidence="1">
    <location>
        <begin position="135"/>
        <end position="155"/>
    </location>
</feature>
<name>A0AAW0A6D1_9AGAR</name>
<dbReference type="Proteomes" id="UP001362999">
    <property type="component" value="Unassembled WGS sequence"/>
</dbReference>
<comment type="caution">
    <text evidence="2">The sequence shown here is derived from an EMBL/GenBank/DDBJ whole genome shotgun (WGS) entry which is preliminary data.</text>
</comment>
<keyword evidence="1" id="KW-0812">Transmembrane</keyword>
<dbReference type="EMBL" id="JAWWNJ010000083">
    <property type="protein sequence ID" value="KAK7001432.1"/>
    <property type="molecule type" value="Genomic_DNA"/>
</dbReference>
<feature type="transmembrane region" description="Helical" evidence="1">
    <location>
        <begin position="68"/>
        <end position="89"/>
    </location>
</feature>
<feature type="transmembrane region" description="Helical" evidence="1">
    <location>
        <begin position="216"/>
        <end position="239"/>
    </location>
</feature>
<keyword evidence="1" id="KW-0472">Membrane</keyword>
<dbReference type="AlphaFoldDB" id="A0AAW0A6D1"/>
<evidence type="ECO:0000256" key="1">
    <source>
        <dbReference type="SAM" id="Phobius"/>
    </source>
</evidence>
<keyword evidence="3" id="KW-1185">Reference proteome</keyword>
<evidence type="ECO:0000313" key="2">
    <source>
        <dbReference type="EMBL" id="KAK7001432.1"/>
    </source>
</evidence>
<evidence type="ECO:0000313" key="3">
    <source>
        <dbReference type="Proteomes" id="UP001362999"/>
    </source>
</evidence>
<accession>A0AAW0A6D1</accession>
<organism evidence="2 3">
    <name type="scientific">Favolaschia claudopus</name>
    <dbReference type="NCBI Taxonomy" id="2862362"/>
    <lineage>
        <taxon>Eukaryota</taxon>
        <taxon>Fungi</taxon>
        <taxon>Dikarya</taxon>
        <taxon>Basidiomycota</taxon>
        <taxon>Agaricomycotina</taxon>
        <taxon>Agaricomycetes</taxon>
        <taxon>Agaricomycetidae</taxon>
        <taxon>Agaricales</taxon>
        <taxon>Marasmiineae</taxon>
        <taxon>Mycenaceae</taxon>
        <taxon>Favolaschia</taxon>
    </lineage>
</organism>
<keyword evidence="1" id="KW-1133">Transmembrane helix</keyword>
<reference evidence="2 3" key="1">
    <citation type="journal article" date="2024" name="J Genomics">
        <title>Draft genome sequencing and assembly of Favolaschia claudopus CIRM-BRFM 2984 isolated from oak limbs.</title>
        <authorList>
            <person name="Navarro D."/>
            <person name="Drula E."/>
            <person name="Chaduli D."/>
            <person name="Cazenave R."/>
            <person name="Ahrendt S."/>
            <person name="Wang J."/>
            <person name="Lipzen A."/>
            <person name="Daum C."/>
            <person name="Barry K."/>
            <person name="Grigoriev I.V."/>
            <person name="Favel A."/>
            <person name="Rosso M.N."/>
            <person name="Martin F."/>
        </authorList>
    </citation>
    <scope>NUCLEOTIDE SEQUENCE [LARGE SCALE GENOMIC DNA]</scope>
    <source>
        <strain evidence="2 3">CIRM-BRFM 2984</strain>
    </source>
</reference>
<gene>
    <name evidence="2" type="ORF">R3P38DRAFT_1795521</name>
</gene>
<proteinExistence type="predicted"/>